<feature type="region of interest" description="Disordered" evidence="16">
    <location>
        <begin position="698"/>
        <end position="763"/>
    </location>
</feature>
<dbReference type="Pfam" id="PF22987">
    <property type="entry name" value="Tudor_KDM3B"/>
    <property type="match status" value="1"/>
</dbReference>
<feature type="compositionally biased region" description="Basic and acidic residues" evidence="16">
    <location>
        <begin position="706"/>
        <end position="718"/>
    </location>
</feature>
<dbReference type="Pfam" id="PF22989">
    <property type="entry name" value="DUF7030"/>
    <property type="match status" value="1"/>
</dbReference>
<feature type="region of interest" description="Disordered" evidence="16">
    <location>
        <begin position="323"/>
        <end position="450"/>
    </location>
</feature>
<reference evidence="19" key="1">
    <citation type="submission" date="2011-05" db="EMBL/GenBank/DDBJ databases">
        <authorList>
            <person name="Richards S.R."/>
            <person name="Qu J."/>
            <person name="Jiang H."/>
            <person name="Jhangiani S.N."/>
            <person name="Agravi P."/>
            <person name="Goodspeed R."/>
            <person name="Gross S."/>
            <person name="Mandapat C."/>
            <person name="Jackson L."/>
            <person name="Mathew T."/>
            <person name="Pu L."/>
            <person name="Thornton R."/>
            <person name="Saada N."/>
            <person name="Wilczek-Boney K.B."/>
            <person name="Lee S."/>
            <person name="Kovar C."/>
            <person name="Wu Y."/>
            <person name="Scherer S.E."/>
            <person name="Worley K.C."/>
            <person name="Muzny D.M."/>
            <person name="Gibbs R."/>
        </authorList>
    </citation>
    <scope>NUCLEOTIDE SEQUENCE</scope>
    <source>
        <strain evidence="19">Brora</strain>
    </source>
</reference>
<keyword evidence="10" id="KW-0805">Transcription regulation</keyword>
<dbReference type="GO" id="GO:0000785">
    <property type="term" value="C:chromatin"/>
    <property type="evidence" value="ECO:0007669"/>
    <property type="project" value="TreeGrafter"/>
</dbReference>
<feature type="region of interest" description="Disordered" evidence="16">
    <location>
        <begin position="1404"/>
        <end position="1439"/>
    </location>
</feature>
<dbReference type="GO" id="GO:0000118">
    <property type="term" value="C:histone deacetylase complex"/>
    <property type="evidence" value="ECO:0007669"/>
    <property type="project" value="TreeGrafter"/>
</dbReference>
<dbReference type="SMART" id="SM00558">
    <property type="entry name" value="JmjC"/>
    <property type="match status" value="1"/>
</dbReference>
<evidence type="ECO:0000256" key="3">
    <source>
        <dbReference type="ARBA" id="ARBA00022723"/>
    </source>
</evidence>
<feature type="compositionally biased region" description="Basic and acidic residues" evidence="16">
    <location>
        <begin position="726"/>
        <end position="735"/>
    </location>
</feature>
<evidence type="ECO:0000256" key="16">
    <source>
        <dbReference type="SAM" id="MobiDB-lite"/>
    </source>
</evidence>
<proteinExistence type="inferred from homology"/>
<dbReference type="InterPro" id="IPR054503">
    <property type="entry name" value="KDM3AB_Tudor"/>
</dbReference>
<dbReference type="Gene3D" id="2.60.120.650">
    <property type="entry name" value="Cupin"/>
    <property type="match status" value="1"/>
</dbReference>
<evidence type="ECO:0000256" key="9">
    <source>
        <dbReference type="ARBA" id="ARBA00023004"/>
    </source>
</evidence>
<evidence type="ECO:0000256" key="2">
    <source>
        <dbReference type="ARBA" id="ARBA00004123"/>
    </source>
</evidence>
<feature type="region of interest" description="Disordered" evidence="16">
    <location>
        <begin position="899"/>
        <end position="924"/>
    </location>
</feature>
<evidence type="ECO:0000256" key="6">
    <source>
        <dbReference type="ARBA" id="ARBA00022853"/>
    </source>
</evidence>
<evidence type="ECO:0000256" key="8">
    <source>
        <dbReference type="ARBA" id="ARBA00023002"/>
    </source>
</evidence>
<keyword evidence="11" id="KW-0804">Transcription</keyword>
<keyword evidence="3" id="KW-0479">Metal-binding</keyword>
<dbReference type="InterPro" id="IPR054504">
    <property type="entry name" value="PWWP_KDM3B"/>
</dbReference>
<dbReference type="EMBL" id="AFFK01014253">
    <property type="status" value="NOT_ANNOTATED_CDS"/>
    <property type="molecule type" value="Genomic_DNA"/>
</dbReference>
<evidence type="ECO:0000256" key="7">
    <source>
        <dbReference type="ARBA" id="ARBA00022964"/>
    </source>
</evidence>
<dbReference type="EnsemblMetazoa" id="SMAR000623-RA">
    <property type="protein sequence ID" value="SMAR000623-PA"/>
    <property type="gene ID" value="SMAR000623"/>
</dbReference>
<feature type="compositionally biased region" description="Basic and acidic residues" evidence="16">
    <location>
        <begin position="640"/>
        <end position="663"/>
    </location>
</feature>
<evidence type="ECO:0000256" key="11">
    <source>
        <dbReference type="ARBA" id="ARBA00023163"/>
    </source>
</evidence>
<evidence type="ECO:0000313" key="18">
    <source>
        <dbReference type="EnsemblMetazoa" id="SMAR000623-PA"/>
    </source>
</evidence>
<keyword evidence="4" id="KW-0863">Zinc-finger</keyword>
<keyword evidence="5" id="KW-0862">Zinc</keyword>
<keyword evidence="12" id="KW-0539">Nucleus</keyword>
<comment type="catalytic activity">
    <reaction evidence="15">
        <text>N(6),N(6)-dimethyl-L-lysyl(9)-[histone H3] + 2 2-oxoglutarate + 2 O2 = L-lysyl(9)-[histone H3] + 2 formaldehyde + 2 succinate + 2 CO2</text>
        <dbReference type="Rhea" id="RHEA:60188"/>
        <dbReference type="Rhea" id="RHEA-COMP:15541"/>
        <dbReference type="Rhea" id="RHEA-COMP:15546"/>
        <dbReference type="ChEBI" id="CHEBI:15379"/>
        <dbReference type="ChEBI" id="CHEBI:16526"/>
        <dbReference type="ChEBI" id="CHEBI:16810"/>
        <dbReference type="ChEBI" id="CHEBI:16842"/>
        <dbReference type="ChEBI" id="CHEBI:29969"/>
        <dbReference type="ChEBI" id="CHEBI:30031"/>
        <dbReference type="ChEBI" id="CHEBI:61976"/>
        <dbReference type="EC" id="1.14.11.65"/>
    </reaction>
</comment>
<keyword evidence="9" id="KW-0408">Iron</keyword>
<comment type="cofactor">
    <cofactor evidence="1">
        <name>Fe(2+)</name>
        <dbReference type="ChEBI" id="CHEBI:29033"/>
    </cofactor>
</comment>
<dbReference type="Pfam" id="PF22988">
    <property type="entry name" value="PWWP_KDM3B"/>
    <property type="match status" value="1"/>
</dbReference>
<feature type="compositionally biased region" description="Basic and acidic residues" evidence="16">
    <location>
        <begin position="394"/>
        <end position="406"/>
    </location>
</feature>
<feature type="compositionally biased region" description="Basic and acidic residues" evidence="16">
    <location>
        <begin position="1736"/>
        <end position="1745"/>
    </location>
</feature>
<dbReference type="SUPFAM" id="SSF51197">
    <property type="entry name" value="Clavaminate synthase-like"/>
    <property type="match status" value="1"/>
</dbReference>
<name>T1IIC8_STRMM</name>
<dbReference type="PhylomeDB" id="T1IIC8"/>
<keyword evidence="7" id="KW-0223">Dioxygenase</keyword>
<feature type="region of interest" description="Disordered" evidence="16">
    <location>
        <begin position="623"/>
        <end position="663"/>
    </location>
</feature>
<keyword evidence="6" id="KW-0156">Chromatin regulator</keyword>
<comment type="subcellular location">
    <subcellularLocation>
        <location evidence="2">Nucleus</location>
    </subcellularLocation>
</comment>
<dbReference type="OMA" id="WKRELPI"/>
<dbReference type="EC" id="1.14.11.65" evidence="14"/>
<organism evidence="18 19">
    <name type="scientific">Strigamia maritima</name>
    <name type="common">European centipede</name>
    <name type="synonym">Geophilus maritimus</name>
    <dbReference type="NCBI Taxonomy" id="126957"/>
    <lineage>
        <taxon>Eukaryota</taxon>
        <taxon>Metazoa</taxon>
        <taxon>Ecdysozoa</taxon>
        <taxon>Arthropoda</taxon>
        <taxon>Myriapoda</taxon>
        <taxon>Chilopoda</taxon>
        <taxon>Pleurostigmophora</taxon>
        <taxon>Geophilomorpha</taxon>
        <taxon>Linotaeniidae</taxon>
        <taxon>Strigamia</taxon>
    </lineage>
</organism>
<dbReference type="InterPro" id="IPR003347">
    <property type="entry name" value="JmjC_dom"/>
</dbReference>
<feature type="compositionally biased region" description="Polar residues" evidence="16">
    <location>
        <begin position="298"/>
        <end position="308"/>
    </location>
</feature>
<feature type="region of interest" description="Disordered" evidence="16">
    <location>
        <begin position="829"/>
        <end position="882"/>
    </location>
</feature>
<evidence type="ECO:0000256" key="13">
    <source>
        <dbReference type="ARBA" id="ARBA00037987"/>
    </source>
</evidence>
<evidence type="ECO:0000256" key="12">
    <source>
        <dbReference type="ARBA" id="ARBA00023242"/>
    </source>
</evidence>
<evidence type="ECO:0000256" key="5">
    <source>
        <dbReference type="ARBA" id="ARBA00022833"/>
    </source>
</evidence>
<feature type="compositionally biased region" description="Basic and acidic residues" evidence="16">
    <location>
        <begin position="365"/>
        <end position="374"/>
    </location>
</feature>
<accession>T1IIC8</accession>
<dbReference type="FunFam" id="2.60.120.650:FF:000004">
    <property type="entry name" value="Putative lysine-specific demethylase 3B"/>
    <property type="match status" value="1"/>
</dbReference>
<dbReference type="HOGENOM" id="CLU_228251_0_0_1"/>
<feature type="compositionally biased region" description="Polar residues" evidence="16">
    <location>
        <begin position="836"/>
        <end position="856"/>
    </location>
</feature>
<dbReference type="Proteomes" id="UP000014500">
    <property type="component" value="Unassembled WGS sequence"/>
</dbReference>
<protein>
    <recommendedName>
        <fullName evidence="14">[histone H3]-dimethyl-L-lysine(9) demethylase</fullName>
        <ecNumber evidence="14">1.14.11.65</ecNumber>
    </recommendedName>
</protein>
<dbReference type="GO" id="GO:0008270">
    <property type="term" value="F:zinc ion binding"/>
    <property type="evidence" value="ECO:0007669"/>
    <property type="project" value="UniProtKB-KW"/>
</dbReference>
<evidence type="ECO:0000313" key="19">
    <source>
        <dbReference type="Proteomes" id="UP000014500"/>
    </source>
</evidence>
<feature type="region of interest" description="Disordered" evidence="16">
    <location>
        <begin position="481"/>
        <end position="513"/>
    </location>
</feature>
<evidence type="ECO:0000256" key="4">
    <source>
        <dbReference type="ARBA" id="ARBA00022771"/>
    </source>
</evidence>
<evidence type="ECO:0000256" key="14">
    <source>
        <dbReference type="ARBA" id="ARBA00038951"/>
    </source>
</evidence>
<dbReference type="InterPro" id="IPR045109">
    <property type="entry name" value="LSDs-like"/>
</dbReference>
<dbReference type="GO" id="GO:0140683">
    <property type="term" value="F:histone H3K9me/H3K9me2 demethylase activity"/>
    <property type="evidence" value="ECO:0007669"/>
    <property type="project" value="UniProtKB-EC"/>
</dbReference>
<dbReference type="GO" id="GO:0006357">
    <property type="term" value="P:regulation of transcription by RNA polymerase II"/>
    <property type="evidence" value="ECO:0007669"/>
    <property type="project" value="TreeGrafter"/>
</dbReference>
<feature type="compositionally biased region" description="Low complexity" evidence="16">
    <location>
        <begin position="1291"/>
        <end position="1305"/>
    </location>
</feature>
<dbReference type="STRING" id="126957.T1IIC8"/>
<evidence type="ECO:0000256" key="1">
    <source>
        <dbReference type="ARBA" id="ARBA00001954"/>
    </source>
</evidence>
<feature type="region of interest" description="Disordered" evidence="16">
    <location>
        <begin position="1723"/>
        <end position="1759"/>
    </location>
</feature>
<evidence type="ECO:0000256" key="10">
    <source>
        <dbReference type="ARBA" id="ARBA00023015"/>
    </source>
</evidence>
<dbReference type="PROSITE" id="PS51184">
    <property type="entry name" value="JMJC"/>
    <property type="match status" value="1"/>
</dbReference>
<dbReference type="GO" id="GO:0031490">
    <property type="term" value="F:chromatin DNA binding"/>
    <property type="evidence" value="ECO:0007669"/>
    <property type="project" value="TreeGrafter"/>
</dbReference>
<evidence type="ECO:0000259" key="17">
    <source>
        <dbReference type="PROSITE" id="PS51184"/>
    </source>
</evidence>
<dbReference type="GO" id="GO:0003712">
    <property type="term" value="F:transcription coregulator activity"/>
    <property type="evidence" value="ECO:0007669"/>
    <property type="project" value="TreeGrafter"/>
</dbReference>
<sequence length="2276" mass="255793">MALRYREEIVGKRFLCAYNRGKLQLTSIAEWQWRNGIIRSASHTDTTHEDLSILVEFDDADWKRRKWIHVYKNKFQVFFVENTLVWTPRKDPFNTNRPDKILWPAFSFKSLVDIPDVNKSKLRPVECLVDGARLFLDYDRLTPYQDGDELTYESALEYNDVRKGIRQWIEQQDGQGMLLTTPSVLSGCRVEVYRVEGTTQWFTAVIGSYNDTTRELTLTDDTVLEVHNEDPSLVQIRLIGDGVVESIRKGGNVGVTPRRRTCTLNNQQGVRNSRTMTHLFLPTTDLRMDDSWRRVGEQGSTSEQSEPLTQAGAAPFYLQNHYTRSTRSHSQSPQGGGNTTANNNAKSSKKSNKRSADNNDDDERGSEKSRVSQERKRKTSENSDILDVSQKNDQGNKKSKIDEGKKQRNKRNSPTTTTTKGDNKEREIDKEATSNARAMADEVRQSDALNEIVSDVKVNEVIKANVDDHCSDSGISDKFIVRSSDERSTSRSSESSRHSDDRAIGRNSDEHGEMRSAIKLEECVRPRASPAASPLTFDRNEPVHVWRDPKLVKNEKNTVRHVHSVQHSSVAPHLGDAQFLVSSSSSSSSTLVRPSYPNAVAAAHPAAAYSATDDVWRQHKFGAPISQPWNPVGPGGEPVQIKRERDDHVRDRERRDQQREAVEQHFEESLRLANQKKASLAMNQVRDLSVKNNITNVNPHRNALQHAEKVGVEQKDNMSRFSARSMDPRSMDPREGIPSQSRAIYSEDGQKKHETDPWMPSRYSQLPPQMYHNPELRMQQQTDYKGMSNVVPEPANTVGSLMLPKSEPSFNLYGYQPFQLSYISQDKLSIQAKPRPSSSEHVQHHPSNFSAQSSASPGYRHLPLPSPPPLMPSHDSRPTVYPQTKTSAVSYPLTISPKQQMKERHQTGQPVPASSLIGGPMKGNYEVDRAHHYSKEQWPGMQMVSSKANVAVQQPSAVVSVTTIPYSNHVYTNATVAGTTKATSVQSIGQSSQPPVALIQQGLVPNPMYNLMGHSSVAKPGHGIEAVRMPTAASPIIPVRGVKPPTMAGEPSVRIQEQCYKEPNHFRMNAHEMTHGSTPNYINRPMPETNRGIKEPHVMNVQNYASPAVSMQTQPLNLEVPNRQRSNVACNDAMKRKAAKECANRKKPKTRESESMVANQGVGVNPVLSRVSAPTPLVSGGVTTITTVVNTVAFNPSVQNGSVVQVSSSNSTDVMTSSVRSVDSLKCSSAPLVSAVPWRTSTADKPGVPVTCHQQETDQRASPSVGSSNYGSHVTKLKKTWLQRHSDEDSNNNQTKNNSSSNSNIVNIVNNGIVDNNEKTVGLNCVSPVVTSSCSSTISSRSMQYKDSKEDIAPSALINGHFNDNMALLTDESTNSASESEMHMERENYELANAQMAVKKIKKEHWDQVTKEKSDDGDGESKMECSVNEPKKKRGRKPKIKPIKQEVKKTKNTIFPGKPNGESFLQDGPCCDVAPKLNRCRECRITNTRSKKMLNIFCRFFAFRKLKISKTATMANDGFADPNSVSKEDLKLWLPQPDDPPRDLDLSTSKFILTHVGNQFCGLVQQEQEANSVHLAEDKTIAWKRVVQGVREMCDVCETTLFNFHWACSKCGFVVCIDCYKARKNSNCKITDDDEQNCGRDRDIYSWLLCNNKQPHEQEKLMLTQIVAANVLWEVGKLVHSVRRRWNIPMHCSCVRNENERNIAPPSNGICKQLMNAVKHCLKNDETESSRSNGTTEEKSEKLLDADIVNGNNKREEEASSSLRWLADVALNSSSKIGEGTFELKSNDKTAADASEEHFSTLRELLIRPSGKNSTKSAQPPPIIQRKELNTLDDVINCMIEQSVNKQDEGATREDKRLRHYMRRYPQPRSGWDPLPVRIFTLSESRLLFPNVPHSWLCEGRLLRLHDPIHKNNLNLFQEQWKRGQPVLVSEVNRALDMTLWHPEAFASDFGDITNDLVNCHTGNIVADQPMRKFWEGFENLTKRMQDEHGVHMLLKLKDWPPGDDFSELLPSRFEDLMKALPLPEYTHRNGRLNLAGRLPDCFVRPDLGPKMYNAYGSALYPSKGTTNLHLDISDAVNVMVYVGIPRDGNSKQHIEEALKAIDEAGCDILTRRRVRERNERPGALWHIYNARDADKIRDLLNKVAVERGETLEAHHDPIHDQSWYLDAGLRERLYLEYAVEGYAIAQCLGDAVFIPAGAPHQVRNLHSCIKVAEDFVSPENVSHCFTLTQEFRDLSDTHTNHEDKLQVKNIIYHAVKDALSVLLGNEMKTANLVMK</sequence>
<evidence type="ECO:0000256" key="15">
    <source>
        <dbReference type="ARBA" id="ARBA00047648"/>
    </source>
</evidence>
<reference evidence="18" key="2">
    <citation type="submission" date="2015-02" db="UniProtKB">
        <authorList>
            <consortium name="EnsemblMetazoa"/>
        </authorList>
    </citation>
    <scope>IDENTIFICATION</scope>
</reference>
<feature type="compositionally biased region" description="Basic and acidic residues" evidence="16">
    <location>
        <begin position="421"/>
        <end position="432"/>
    </location>
</feature>
<feature type="region of interest" description="Disordered" evidence="16">
    <location>
        <begin position="290"/>
        <end position="310"/>
    </location>
</feature>
<feature type="compositionally biased region" description="Basic and acidic residues" evidence="16">
    <location>
        <begin position="1404"/>
        <end position="1423"/>
    </location>
</feature>
<feature type="region of interest" description="Disordered" evidence="16">
    <location>
        <begin position="1240"/>
        <end position="1305"/>
    </location>
</feature>
<keyword evidence="8" id="KW-0560">Oxidoreductase</keyword>
<keyword evidence="19" id="KW-1185">Reference proteome</keyword>
<dbReference type="PANTHER" id="PTHR12549">
    <property type="entry name" value="JMJC DOMAIN-CONTAINING HISTONE DEMETHYLATION PROTEIN"/>
    <property type="match status" value="1"/>
</dbReference>
<feature type="domain" description="JmjC" evidence="17">
    <location>
        <begin position="2028"/>
        <end position="2233"/>
    </location>
</feature>
<dbReference type="eggNOG" id="KOG1356">
    <property type="taxonomic scope" value="Eukaryota"/>
</dbReference>
<comment type="similarity">
    <text evidence="13">Belongs to the JHDM2 histone demethylase family.</text>
</comment>
<dbReference type="InterPro" id="IPR054294">
    <property type="entry name" value="DUF7030"/>
</dbReference>
<dbReference type="PANTHER" id="PTHR12549:SF38">
    <property type="entry name" value="JMJC DOMAIN-CONTAINING HISTONE DEMETHYLASE 2, ISOFORM A"/>
    <property type="match status" value="1"/>
</dbReference>
<feature type="compositionally biased region" description="Polar residues" evidence="16">
    <location>
        <begin position="323"/>
        <end position="333"/>
    </location>
</feature>
<feature type="compositionally biased region" description="Polar residues" evidence="16">
    <location>
        <begin position="1260"/>
        <end position="1272"/>
    </location>
</feature>
<dbReference type="Pfam" id="PF02373">
    <property type="entry name" value="JmjC"/>
    <property type="match status" value="1"/>
</dbReference>